<sequence>MQVQNRRERSSGDYGSAGEGMQTTSPSTSEDPIAADHHYHAAARPGTSEGELAELPNPPHQRAPKRTRLDPKAASPSTHDLAGAPSGPSKLPAAAARASAPAPGMPPAGRTSVPLRITPARRPAKDVNPTEVIDLVSDSDSDSSQGRLAPAGDVADDAGSAGPPAAASAVLAPQPSGSQPQGAVSQPQPLGGAAVVQSPQPARPLGGELGYLRDRNQHNQHNQREPLRRSETDPGPSTVDGRPPSPRQPPSPSPLQPLPQQQQQQKQHHLQQQGKGGQQQQPQGKKGQQQPGQAVEAALPAPQAPLPPPLFQPHQFHPHQLQQAPWDVLAALGCFATTDLAMTAPPPTAITPAATAAVSAAAAPDAASDDIKTLDQLQGWLNRHAAIRGSAATPGGGGTTAAAAAAAEPPPPLPPVLVLDLNRAHLRACSLGGQRLRVHGNGGGGGRALVIRNGGISGMSGVVVEGGADVTFENVTFGALPPPPPPALAAAAPADGRDGASAAAGGGGGAGGSGASSSSSEPQWDALVMVRDAGSRARLRNCTVKVWAAQAKAAPALRRAVAAADGTAAATMTTSSTQCAAAAGPGAAAAAAAPQLTASRFGCVLAVAGGVVELSRGCELAEGPCFGLAAVGPGSVARAELATATRAGTAGFLAAYGGQLSAVTCTARDSSTTTAAAARNVLVTTGQVGLLGLGFAAVDGGQVTTNQCVAQRCAYSGFLAWGAGAELGSWGRCNADENGWAGFLAGAGGVLRAGPACRATANHNLGFAAEAGGALVAAAGCLAGDNGGHGWCAAGEGAVVVVGRQARALRNGGGFIGGGGFVAVGDAVMFAGEGCVADGNAGDGWAAQERGQLAAAAGCKALGNGGRGFAAVGGDAPALAAAAAAAAAAATARLVLGPGCEAERNHDEGFAAVQYGSLRVGPAAKALANELDGFLASMGGRLDASAGGAAAVGNGQHGFCAEDAGSVMLVGPCSGAQGNRSGWGALASGKGAEVRLPGRDDWRAEGNGAGAARQEAGGRLEWGQ</sequence>
<organism evidence="2 3">
    <name type="scientific">Pleodorina starrii</name>
    <dbReference type="NCBI Taxonomy" id="330485"/>
    <lineage>
        <taxon>Eukaryota</taxon>
        <taxon>Viridiplantae</taxon>
        <taxon>Chlorophyta</taxon>
        <taxon>core chlorophytes</taxon>
        <taxon>Chlorophyceae</taxon>
        <taxon>CS clade</taxon>
        <taxon>Chlamydomonadales</taxon>
        <taxon>Volvocaceae</taxon>
        <taxon>Pleodorina</taxon>
    </lineage>
</organism>
<feature type="region of interest" description="Disordered" evidence="1">
    <location>
        <begin position="997"/>
        <end position="1024"/>
    </location>
</feature>
<comment type="caution">
    <text evidence="2">The sequence shown here is derived from an EMBL/GenBank/DDBJ whole genome shotgun (WGS) entry which is preliminary data.</text>
</comment>
<dbReference type="AlphaFoldDB" id="A0A9W6BNN6"/>
<feature type="compositionally biased region" description="Basic and acidic residues" evidence="1">
    <location>
        <begin position="211"/>
        <end position="232"/>
    </location>
</feature>
<feature type="compositionally biased region" description="Low complexity" evidence="1">
    <location>
        <begin position="142"/>
        <end position="173"/>
    </location>
</feature>
<feature type="compositionally biased region" description="Low complexity" evidence="1">
    <location>
        <begin position="258"/>
        <end position="295"/>
    </location>
</feature>
<feature type="region of interest" description="Disordered" evidence="1">
    <location>
        <begin position="1"/>
        <end position="295"/>
    </location>
</feature>
<evidence type="ECO:0000313" key="3">
    <source>
        <dbReference type="Proteomes" id="UP001165080"/>
    </source>
</evidence>
<gene>
    <name evidence="2" type="primary">PLEST006340</name>
    <name evidence="2" type="ORF">PLESTB_000920900</name>
</gene>
<feature type="compositionally biased region" description="Low complexity" evidence="1">
    <location>
        <begin position="488"/>
        <end position="503"/>
    </location>
</feature>
<feature type="compositionally biased region" description="Gly residues" evidence="1">
    <location>
        <begin position="504"/>
        <end position="514"/>
    </location>
</feature>
<name>A0A9W6BNN6_9CHLO</name>
<reference evidence="2 3" key="1">
    <citation type="journal article" date="2023" name="Commun. Biol.">
        <title>Reorganization of the ancestral sex-determining regions during the evolution of trioecy in Pleodorina starrii.</title>
        <authorList>
            <person name="Takahashi K."/>
            <person name="Suzuki S."/>
            <person name="Kawai-Toyooka H."/>
            <person name="Yamamoto K."/>
            <person name="Hamaji T."/>
            <person name="Ootsuki R."/>
            <person name="Yamaguchi H."/>
            <person name="Kawachi M."/>
            <person name="Higashiyama T."/>
            <person name="Nozaki H."/>
        </authorList>
    </citation>
    <scope>NUCLEOTIDE SEQUENCE [LARGE SCALE GENOMIC DNA]</scope>
    <source>
        <strain evidence="2 3">NIES-4479</strain>
    </source>
</reference>
<dbReference type="Proteomes" id="UP001165080">
    <property type="component" value="Unassembled WGS sequence"/>
</dbReference>
<protein>
    <submittedName>
        <fullName evidence="2">Uncharacterized protein</fullName>
    </submittedName>
</protein>
<evidence type="ECO:0000256" key="1">
    <source>
        <dbReference type="SAM" id="MobiDB-lite"/>
    </source>
</evidence>
<feature type="compositionally biased region" description="Pro residues" evidence="1">
    <location>
        <begin position="243"/>
        <end position="257"/>
    </location>
</feature>
<feature type="region of interest" description="Disordered" evidence="1">
    <location>
        <begin position="486"/>
        <end position="522"/>
    </location>
</feature>
<keyword evidence="3" id="KW-1185">Reference proteome</keyword>
<accession>A0A9W6BNN6</accession>
<proteinExistence type="predicted"/>
<dbReference type="EMBL" id="BRXU01000011">
    <property type="protein sequence ID" value="GLC54922.1"/>
    <property type="molecule type" value="Genomic_DNA"/>
</dbReference>
<feature type="region of interest" description="Disordered" evidence="1">
    <location>
        <begin position="389"/>
        <end position="409"/>
    </location>
</feature>
<feature type="compositionally biased region" description="Low complexity" evidence="1">
    <location>
        <begin position="92"/>
        <end position="102"/>
    </location>
</feature>
<feature type="compositionally biased region" description="Polar residues" evidence="1">
    <location>
        <begin position="175"/>
        <end position="188"/>
    </location>
</feature>
<feature type="compositionally biased region" description="Polar residues" evidence="1">
    <location>
        <begin position="21"/>
        <end position="30"/>
    </location>
</feature>
<feature type="compositionally biased region" description="Low complexity" evidence="1">
    <location>
        <begin position="1010"/>
        <end position="1024"/>
    </location>
</feature>
<feature type="compositionally biased region" description="Basic and acidic residues" evidence="1">
    <location>
        <begin position="1"/>
        <end position="11"/>
    </location>
</feature>
<evidence type="ECO:0000313" key="2">
    <source>
        <dbReference type="EMBL" id="GLC54922.1"/>
    </source>
</evidence>